<organism evidence="1 2">
    <name type="scientific">Xenoophorus captivus</name>
    <dbReference type="NCBI Taxonomy" id="1517983"/>
    <lineage>
        <taxon>Eukaryota</taxon>
        <taxon>Metazoa</taxon>
        <taxon>Chordata</taxon>
        <taxon>Craniata</taxon>
        <taxon>Vertebrata</taxon>
        <taxon>Euteleostomi</taxon>
        <taxon>Actinopterygii</taxon>
        <taxon>Neopterygii</taxon>
        <taxon>Teleostei</taxon>
        <taxon>Neoteleostei</taxon>
        <taxon>Acanthomorphata</taxon>
        <taxon>Ovalentaria</taxon>
        <taxon>Atherinomorphae</taxon>
        <taxon>Cyprinodontiformes</taxon>
        <taxon>Goodeidae</taxon>
        <taxon>Xenoophorus</taxon>
    </lineage>
</organism>
<dbReference type="EMBL" id="JAHRIN010061486">
    <property type="protein sequence ID" value="MEQ2213308.1"/>
    <property type="molecule type" value="Genomic_DNA"/>
</dbReference>
<comment type="caution">
    <text evidence="1">The sequence shown here is derived from an EMBL/GenBank/DDBJ whole genome shotgun (WGS) entry which is preliminary data.</text>
</comment>
<accession>A0ABV0S0R9</accession>
<evidence type="ECO:0000313" key="1">
    <source>
        <dbReference type="EMBL" id="MEQ2213308.1"/>
    </source>
</evidence>
<gene>
    <name evidence="1" type="ORF">XENOCAPTIV_012745</name>
</gene>
<name>A0ABV0S0R9_9TELE</name>
<sequence length="121" mass="13703">MLDSGRTALLGHCAFISDVTGGELYKDSRNTPTLLFSLELRLVTIQRWHIPGELEAHTLVFTSFSITGQPHEKLDRARNLAGIRRPENLLYRSKVCCKLWVCNSYLSCKVEFLSLSQMCGK</sequence>
<proteinExistence type="predicted"/>
<evidence type="ECO:0000313" key="2">
    <source>
        <dbReference type="Proteomes" id="UP001434883"/>
    </source>
</evidence>
<keyword evidence="2" id="KW-1185">Reference proteome</keyword>
<protein>
    <submittedName>
        <fullName evidence="1">Uncharacterized protein</fullName>
    </submittedName>
</protein>
<reference evidence="1 2" key="1">
    <citation type="submission" date="2021-06" db="EMBL/GenBank/DDBJ databases">
        <authorList>
            <person name="Palmer J.M."/>
        </authorList>
    </citation>
    <scope>NUCLEOTIDE SEQUENCE [LARGE SCALE GENOMIC DNA]</scope>
    <source>
        <strain evidence="1 2">XC_2019</strain>
        <tissue evidence="1">Muscle</tissue>
    </source>
</reference>
<dbReference type="Proteomes" id="UP001434883">
    <property type="component" value="Unassembled WGS sequence"/>
</dbReference>